<sequence length="115" mass="13471">MHSARTLRRKLTPPEFMLWDRLKVRQDGGPVFRRQYAVGPYVLDMYCFKAKLAVEVDGQQHGLENVAEKDVRRDEWLKSQGIETYRINASDIYRNADEVADGVYRLAAERLKDLR</sequence>
<keyword evidence="2" id="KW-0540">Nuclease</keyword>
<reference evidence="2 3" key="1">
    <citation type="submission" date="2023-01" db="EMBL/GenBank/DDBJ databases">
        <title>Novel species of the genus Asticcacaulis isolated from rivers.</title>
        <authorList>
            <person name="Lu H."/>
        </authorList>
    </citation>
    <scope>NUCLEOTIDE SEQUENCE [LARGE SCALE GENOMIC DNA]</scope>
    <source>
        <strain evidence="2 3">BYS171W</strain>
    </source>
</reference>
<keyword evidence="3" id="KW-1185">Reference proteome</keyword>
<evidence type="ECO:0000259" key="1">
    <source>
        <dbReference type="Pfam" id="PF04480"/>
    </source>
</evidence>
<feature type="domain" description="DUF559" evidence="1">
    <location>
        <begin position="3"/>
        <end position="105"/>
    </location>
</feature>
<dbReference type="PANTHER" id="PTHR38590">
    <property type="entry name" value="BLL0828 PROTEIN"/>
    <property type="match status" value="1"/>
</dbReference>
<organism evidence="2 3">
    <name type="scientific">Asticcacaulis aquaticus</name>
    <dbReference type="NCBI Taxonomy" id="2984212"/>
    <lineage>
        <taxon>Bacteria</taxon>
        <taxon>Pseudomonadati</taxon>
        <taxon>Pseudomonadota</taxon>
        <taxon>Alphaproteobacteria</taxon>
        <taxon>Caulobacterales</taxon>
        <taxon>Caulobacteraceae</taxon>
        <taxon>Asticcacaulis</taxon>
    </lineage>
</organism>
<dbReference type="Gene3D" id="3.40.960.10">
    <property type="entry name" value="VSR Endonuclease"/>
    <property type="match status" value="1"/>
</dbReference>
<evidence type="ECO:0000313" key="2">
    <source>
        <dbReference type="EMBL" id="MDC7683650.1"/>
    </source>
</evidence>
<dbReference type="SUPFAM" id="SSF52980">
    <property type="entry name" value="Restriction endonuclease-like"/>
    <property type="match status" value="1"/>
</dbReference>
<evidence type="ECO:0000313" key="3">
    <source>
        <dbReference type="Proteomes" id="UP001214854"/>
    </source>
</evidence>
<dbReference type="CDD" id="cd01038">
    <property type="entry name" value="Endonuclease_DUF559"/>
    <property type="match status" value="1"/>
</dbReference>
<gene>
    <name evidence="2" type="ORF">PQU92_10200</name>
</gene>
<proteinExistence type="predicted"/>
<dbReference type="Proteomes" id="UP001214854">
    <property type="component" value="Unassembled WGS sequence"/>
</dbReference>
<dbReference type="EMBL" id="JAQQKX010000007">
    <property type="protein sequence ID" value="MDC7683650.1"/>
    <property type="molecule type" value="Genomic_DNA"/>
</dbReference>
<dbReference type="InterPro" id="IPR047216">
    <property type="entry name" value="Endonuclease_DUF559_bact"/>
</dbReference>
<accession>A0ABT5HUA4</accession>
<comment type="caution">
    <text evidence="2">The sequence shown here is derived from an EMBL/GenBank/DDBJ whole genome shotgun (WGS) entry which is preliminary data.</text>
</comment>
<dbReference type="InterPro" id="IPR007569">
    <property type="entry name" value="DUF559"/>
</dbReference>
<protein>
    <submittedName>
        <fullName evidence="2">Endonuclease domain-containing protein</fullName>
    </submittedName>
</protein>
<name>A0ABT5HUA4_9CAUL</name>
<dbReference type="InterPro" id="IPR011335">
    <property type="entry name" value="Restrct_endonuc-II-like"/>
</dbReference>
<dbReference type="RefSeq" id="WP_272748190.1">
    <property type="nucleotide sequence ID" value="NZ_JAQQKX010000007.1"/>
</dbReference>
<keyword evidence="2" id="KW-0378">Hydrolase</keyword>
<keyword evidence="2" id="KW-0255">Endonuclease</keyword>
<dbReference type="PANTHER" id="PTHR38590:SF1">
    <property type="entry name" value="BLL0828 PROTEIN"/>
    <property type="match status" value="1"/>
</dbReference>
<dbReference type="Pfam" id="PF04480">
    <property type="entry name" value="DUF559"/>
    <property type="match status" value="1"/>
</dbReference>
<dbReference type="GO" id="GO:0004519">
    <property type="term" value="F:endonuclease activity"/>
    <property type="evidence" value="ECO:0007669"/>
    <property type="project" value="UniProtKB-KW"/>
</dbReference>